<dbReference type="InterPro" id="IPR011701">
    <property type="entry name" value="MFS"/>
</dbReference>
<evidence type="ECO:0000256" key="6">
    <source>
        <dbReference type="ARBA" id="ARBA00023136"/>
    </source>
</evidence>
<dbReference type="FunFam" id="1.20.1250.20:FF:000294">
    <property type="entry name" value="MFS transporter of unkown specificity"/>
    <property type="match status" value="1"/>
</dbReference>
<feature type="domain" description="Major facilitator superfamily (MFS) profile" evidence="8">
    <location>
        <begin position="40"/>
        <end position="507"/>
    </location>
</feature>
<evidence type="ECO:0000256" key="7">
    <source>
        <dbReference type="SAM" id="Phobius"/>
    </source>
</evidence>
<dbReference type="Proteomes" id="UP001161438">
    <property type="component" value="Chromosome 15"/>
</dbReference>
<comment type="subcellular location">
    <subcellularLocation>
        <location evidence="1">Membrane</location>
        <topology evidence="1">Multi-pass membrane protein</topology>
    </subcellularLocation>
</comment>
<feature type="transmembrane region" description="Helical" evidence="7">
    <location>
        <begin position="375"/>
        <end position="394"/>
    </location>
</feature>
<dbReference type="AlphaFoldDB" id="A0AA35IUC0"/>
<keyword evidence="3" id="KW-0813">Transport</keyword>
<dbReference type="FunFam" id="1.20.1250.20:FF:000285">
    <property type="entry name" value="MFS general substrate transporter"/>
    <property type="match status" value="1"/>
</dbReference>
<feature type="transmembrane region" description="Helical" evidence="7">
    <location>
        <begin position="274"/>
        <end position="292"/>
    </location>
</feature>
<dbReference type="RefSeq" id="XP_056079770.1">
    <property type="nucleotide sequence ID" value="XM_056226009.1"/>
</dbReference>
<organism evidence="9 10">
    <name type="scientific">Saccharomyces mikatae IFO 1815</name>
    <dbReference type="NCBI Taxonomy" id="226126"/>
    <lineage>
        <taxon>Eukaryota</taxon>
        <taxon>Fungi</taxon>
        <taxon>Dikarya</taxon>
        <taxon>Ascomycota</taxon>
        <taxon>Saccharomycotina</taxon>
        <taxon>Saccharomycetes</taxon>
        <taxon>Saccharomycetales</taxon>
        <taxon>Saccharomycetaceae</taxon>
        <taxon>Saccharomyces</taxon>
    </lineage>
</organism>
<keyword evidence="4 7" id="KW-0812">Transmembrane</keyword>
<dbReference type="SUPFAM" id="SSF103473">
    <property type="entry name" value="MFS general substrate transporter"/>
    <property type="match status" value="1"/>
</dbReference>
<dbReference type="GeneID" id="80921559"/>
<proteinExistence type="inferred from homology"/>
<dbReference type="GO" id="GO:0022857">
    <property type="term" value="F:transmembrane transporter activity"/>
    <property type="evidence" value="ECO:0007669"/>
    <property type="project" value="InterPro"/>
</dbReference>
<dbReference type="PANTHER" id="PTHR42718:SF1">
    <property type="entry name" value="LOW AFFINITY AMMONIUM TRANSPORTER"/>
    <property type="match status" value="1"/>
</dbReference>
<feature type="transmembrane region" description="Helical" evidence="7">
    <location>
        <begin position="350"/>
        <end position="368"/>
    </location>
</feature>
<dbReference type="Gene3D" id="1.20.1250.20">
    <property type="entry name" value="MFS general substrate transporter like domains"/>
    <property type="match status" value="2"/>
</dbReference>
<dbReference type="CDD" id="cd17476">
    <property type="entry name" value="MFS_Amf1_MDR_like"/>
    <property type="match status" value="1"/>
</dbReference>
<evidence type="ECO:0000256" key="4">
    <source>
        <dbReference type="ARBA" id="ARBA00022692"/>
    </source>
</evidence>
<dbReference type="PROSITE" id="PS50850">
    <property type="entry name" value="MFS"/>
    <property type="match status" value="1"/>
</dbReference>
<gene>
    <name evidence="9" type="primary">SMKI15G5030</name>
    <name evidence="9" type="ORF">SMKI_15G5030</name>
</gene>
<feature type="transmembrane region" description="Helical" evidence="7">
    <location>
        <begin position="204"/>
        <end position="224"/>
    </location>
</feature>
<feature type="transmembrane region" description="Helical" evidence="7">
    <location>
        <begin position="400"/>
        <end position="426"/>
    </location>
</feature>
<keyword evidence="5 7" id="KW-1133">Transmembrane helix</keyword>
<keyword evidence="6 7" id="KW-0472">Membrane</keyword>
<dbReference type="InterPro" id="IPR020846">
    <property type="entry name" value="MFS_dom"/>
</dbReference>
<evidence type="ECO:0000256" key="1">
    <source>
        <dbReference type="ARBA" id="ARBA00004141"/>
    </source>
</evidence>
<feature type="transmembrane region" description="Helical" evidence="7">
    <location>
        <begin position="113"/>
        <end position="133"/>
    </location>
</feature>
<feature type="transmembrane region" description="Helical" evidence="7">
    <location>
        <begin position="174"/>
        <end position="192"/>
    </location>
</feature>
<comment type="similarity">
    <text evidence="2">Belongs to the major facilitator superfamily.</text>
</comment>
<reference evidence="9" key="1">
    <citation type="submission" date="2022-10" db="EMBL/GenBank/DDBJ databases">
        <authorList>
            <person name="Byrne P K."/>
        </authorList>
    </citation>
    <scope>NUCLEOTIDE SEQUENCE</scope>
    <source>
        <strain evidence="9">IFO1815</strain>
    </source>
</reference>
<name>A0AA35IUC0_SACMI</name>
<evidence type="ECO:0000313" key="9">
    <source>
        <dbReference type="EMBL" id="CAI4036652.1"/>
    </source>
</evidence>
<feature type="transmembrane region" description="Helical" evidence="7">
    <location>
        <begin position="83"/>
        <end position="101"/>
    </location>
</feature>
<evidence type="ECO:0000256" key="3">
    <source>
        <dbReference type="ARBA" id="ARBA00022448"/>
    </source>
</evidence>
<dbReference type="GO" id="GO:0016020">
    <property type="term" value="C:membrane"/>
    <property type="evidence" value="ECO:0007669"/>
    <property type="project" value="UniProtKB-SubCell"/>
</dbReference>
<feature type="transmembrane region" description="Helical" evidence="7">
    <location>
        <begin position="145"/>
        <end position="162"/>
    </location>
</feature>
<dbReference type="EMBL" id="OX365771">
    <property type="protein sequence ID" value="CAI4036652.1"/>
    <property type="molecule type" value="Genomic_DNA"/>
</dbReference>
<sequence length="516" mass="56232">MTLSSPVTEENLDMNVETLKKDDEVLSDEFDVQEEKPESLLWESAFVGVLCSAQLMTQAGLGQSLAPLHIIGDSFGTANPGQLSWFASAYSLTVGTFILIAGRLGDIFGHKKFFVLGFFWYALWSLLAGFSVYSNQIFFDCCRAFQGMGPAFLLPNAIAILGRTYKPGRRKNMVFSLFGASAPGGFVLGAVFSSMLGQLAWWPWAYWLMGIACFLLAVAGYYLIPHTPMPNRDVASFKLLERIDFAGSVTGVVGLILFNFAWNQGPVVGWQTPYTYALLIVGTVFLIIFAFIESRAAFPLLPFAALSSDTAFVLSCIAAGWASFGIWIFYTWQFMEDSRGQTPLLSSAQFSPVAISGFCAALMTGFLLSHTPPSTVMFFAMTAFTVGTILIATAPVHQTYWAQTFVSIIVMPWGMDMSFPAATIMLSDSMPHEHQGLAASLVNTVVNYSISIGLGIAGTIESNVNDGGANVLKGYRCSWYLGIGLSGFGIFVAATYAVSTFMKSKKRVSEKQHFIE</sequence>
<accession>A0AA35IUC0</accession>
<keyword evidence="10" id="KW-1185">Reference proteome</keyword>
<evidence type="ECO:0000256" key="2">
    <source>
        <dbReference type="ARBA" id="ARBA00008335"/>
    </source>
</evidence>
<dbReference type="InterPro" id="IPR036259">
    <property type="entry name" value="MFS_trans_sf"/>
</dbReference>
<feature type="transmembrane region" description="Helical" evidence="7">
    <location>
        <begin position="312"/>
        <end position="330"/>
    </location>
</feature>
<dbReference type="PANTHER" id="PTHR42718">
    <property type="entry name" value="MAJOR FACILITATOR SUPERFAMILY MULTIDRUG TRANSPORTER MFSC"/>
    <property type="match status" value="1"/>
</dbReference>
<evidence type="ECO:0000259" key="8">
    <source>
        <dbReference type="PROSITE" id="PS50850"/>
    </source>
</evidence>
<evidence type="ECO:0000313" key="10">
    <source>
        <dbReference type="Proteomes" id="UP001161438"/>
    </source>
</evidence>
<feature type="transmembrane region" description="Helical" evidence="7">
    <location>
        <begin position="245"/>
        <end position="262"/>
    </location>
</feature>
<evidence type="ECO:0000256" key="5">
    <source>
        <dbReference type="ARBA" id="ARBA00022989"/>
    </source>
</evidence>
<feature type="transmembrane region" description="Helical" evidence="7">
    <location>
        <begin position="438"/>
        <end position="460"/>
    </location>
</feature>
<protein>
    <recommendedName>
        <fullName evidence="8">Major facilitator superfamily (MFS) profile domain-containing protein</fullName>
    </recommendedName>
</protein>
<dbReference type="Pfam" id="PF07690">
    <property type="entry name" value="MFS_1"/>
    <property type="match status" value="1"/>
</dbReference>
<feature type="transmembrane region" description="Helical" evidence="7">
    <location>
        <begin position="480"/>
        <end position="502"/>
    </location>
</feature>